<keyword evidence="3" id="KW-0238">DNA-binding</keyword>
<keyword evidence="4" id="KW-0804">Transcription</keyword>
<gene>
    <name evidence="8" type="ORF">QYE76_056985</name>
</gene>
<evidence type="ECO:0000256" key="6">
    <source>
        <dbReference type="SAM" id="MobiDB-lite"/>
    </source>
</evidence>
<dbReference type="PANTHER" id="PTHR31674:SF36">
    <property type="entry name" value="TF-B3 DOMAIN-CONTAINING PROTEIN"/>
    <property type="match status" value="1"/>
</dbReference>
<reference evidence="8" key="1">
    <citation type="submission" date="2023-07" db="EMBL/GenBank/DDBJ databases">
        <title>A chromosome-level genome assembly of Lolium multiflorum.</title>
        <authorList>
            <person name="Chen Y."/>
            <person name="Copetti D."/>
            <person name="Kolliker R."/>
            <person name="Studer B."/>
        </authorList>
    </citation>
    <scope>NUCLEOTIDE SEQUENCE</scope>
    <source>
        <strain evidence="8">02402/16</strain>
        <tissue evidence="8">Leaf</tissue>
    </source>
</reference>
<evidence type="ECO:0000256" key="2">
    <source>
        <dbReference type="ARBA" id="ARBA00023015"/>
    </source>
</evidence>
<keyword evidence="2" id="KW-0805">Transcription regulation</keyword>
<proteinExistence type="predicted"/>
<protein>
    <recommendedName>
        <fullName evidence="7">TF-B3 domain-containing protein</fullName>
    </recommendedName>
</protein>
<evidence type="ECO:0000256" key="4">
    <source>
        <dbReference type="ARBA" id="ARBA00023163"/>
    </source>
</evidence>
<evidence type="ECO:0000256" key="1">
    <source>
        <dbReference type="ARBA" id="ARBA00004123"/>
    </source>
</evidence>
<sequence length="312" mass="34467">MVTLRSQRETGKSVPPEALGQADLEFCKYMSYGHSWEKLVLPDKFGSTVMGRGLPEVKLRVAGGERRAWDVEVVADEYGDVYLAGGWREFARTNGLELGQLLFFRYDGVALITIRVLEGKPSPDQDEEEEDGAGTLRSLAAFPLVYLLLEFTVLRGRTKTEGNSSPPPPAPAPVPAPMGSESSNGGGDTADVGTVDPASSQFIVMLKECHFGLKQHQYLHVPADFHKAHGYTERRRVVLQMRGKSWTVNLKHTKLVGSGRRRTALRYGWHQFCVDNGLGLGDTCFFHALPEGSGEDHVLRVEVRKQDGTIVK</sequence>
<feature type="region of interest" description="Disordered" evidence="6">
    <location>
        <begin position="158"/>
        <end position="192"/>
    </location>
</feature>
<evidence type="ECO:0000256" key="5">
    <source>
        <dbReference type="ARBA" id="ARBA00023242"/>
    </source>
</evidence>
<dbReference type="Pfam" id="PF02362">
    <property type="entry name" value="B3"/>
    <property type="match status" value="2"/>
</dbReference>
<feature type="compositionally biased region" description="Pro residues" evidence="6">
    <location>
        <begin position="165"/>
        <end position="176"/>
    </location>
</feature>
<evidence type="ECO:0000313" key="9">
    <source>
        <dbReference type="Proteomes" id="UP001231189"/>
    </source>
</evidence>
<feature type="domain" description="TF-B3" evidence="7">
    <location>
        <begin position="204"/>
        <end position="307"/>
    </location>
</feature>
<dbReference type="Gene3D" id="2.40.330.10">
    <property type="entry name" value="DNA-binding pseudobarrel domain"/>
    <property type="match status" value="2"/>
</dbReference>
<dbReference type="CDD" id="cd10017">
    <property type="entry name" value="B3_DNA"/>
    <property type="match status" value="2"/>
</dbReference>
<evidence type="ECO:0000256" key="3">
    <source>
        <dbReference type="ARBA" id="ARBA00023125"/>
    </source>
</evidence>
<organism evidence="8 9">
    <name type="scientific">Lolium multiflorum</name>
    <name type="common">Italian ryegrass</name>
    <name type="synonym">Lolium perenne subsp. multiflorum</name>
    <dbReference type="NCBI Taxonomy" id="4521"/>
    <lineage>
        <taxon>Eukaryota</taxon>
        <taxon>Viridiplantae</taxon>
        <taxon>Streptophyta</taxon>
        <taxon>Embryophyta</taxon>
        <taxon>Tracheophyta</taxon>
        <taxon>Spermatophyta</taxon>
        <taxon>Magnoliopsida</taxon>
        <taxon>Liliopsida</taxon>
        <taxon>Poales</taxon>
        <taxon>Poaceae</taxon>
        <taxon>BOP clade</taxon>
        <taxon>Pooideae</taxon>
        <taxon>Poodae</taxon>
        <taxon>Poeae</taxon>
        <taxon>Poeae Chloroplast Group 2 (Poeae type)</taxon>
        <taxon>Loliodinae</taxon>
        <taxon>Loliinae</taxon>
        <taxon>Lolium</taxon>
    </lineage>
</organism>
<comment type="caution">
    <text evidence="8">The sequence shown here is derived from an EMBL/GenBank/DDBJ whole genome shotgun (WGS) entry which is preliminary data.</text>
</comment>
<dbReference type="AlphaFoldDB" id="A0AAD8T428"/>
<evidence type="ECO:0000313" key="8">
    <source>
        <dbReference type="EMBL" id="KAK1668826.1"/>
    </source>
</evidence>
<dbReference type="InterPro" id="IPR003340">
    <property type="entry name" value="B3_DNA-bd"/>
</dbReference>
<dbReference type="EMBL" id="JAUUTY010000003">
    <property type="protein sequence ID" value="KAK1668826.1"/>
    <property type="molecule type" value="Genomic_DNA"/>
</dbReference>
<comment type="subcellular location">
    <subcellularLocation>
        <location evidence="1">Nucleus</location>
    </subcellularLocation>
</comment>
<evidence type="ECO:0000259" key="7">
    <source>
        <dbReference type="PROSITE" id="PS50863"/>
    </source>
</evidence>
<feature type="domain" description="TF-B3" evidence="7">
    <location>
        <begin position="24"/>
        <end position="120"/>
    </location>
</feature>
<dbReference type="PANTHER" id="PTHR31674">
    <property type="entry name" value="B3 DOMAIN-CONTAINING PROTEIN REM-LIKE 3-RELATED"/>
    <property type="match status" value="1"/>
</dbReference>
<keyword evidence="5" id="KW-0539">Nucleus</keyword>
<keyword evidence="9" id="KW-1185">Reference proteome</keyword>
<dbReference type="SUPFAM" id="SSF101936">
    <property type="entry name" value="DNA-binding pseudobarrel domain"/>
    <property type="match status" value="2"/>
</dbReference>
<dbReference type="InterPro" id="IPR015300">
    <property type="entry name" value="DNA-bd_pseudobarrel_sf"/>
</dbReference>
<dbReference type="GO" id="GO:0003677">
    <property type="term" value="F:DNA binding"/>
    <property type="evidence" value="ECO:0007669"/>
    <property type="project" value="UniProtKB-KW"/>
</dbReference>
<dbReference type="Proteomes" id="UP001231189">
    <property type="component" value="Unassembled WGS sequence"/>
</dbReference>
<dbReference type="InterPro" id="IPR039218">
    <property type="entry name" value="REM_fam"/>
</dbReference>
<accession>A0AAD8T428</accession>
<dbReference type="GO" id="GO:0005634">
    <property type="term" value="C:nucleus"/>
    <property type="evidence" value="ECO:0007669"/>
    <property type="project" value="UniProtKB-SubCell"/>
</dbReference>
<name>A0AAD8T428_LOLMU</name>
<dbReference type="SMART" id="SM01019">
    <property type="entry name" value="B3"/>
    <property type="match status" value="2"/>
</dbReference>
<dbReference type="PROSITE" id="PS50863">
    <property type="entry name" value="B3"/>
    <property type="match status" value="2"/>
</dbReference>